<comment type="caution">
    <text evidence="3">The sequence shown here is derived from an EMBL/GenBank/DDBJ whole genome shotgun (WGS) entry which is preliminary data.</text>
</comment>
<evidence type="ECO:0000313" key="2">
    <source>
        <dbReference type="EMBL" id="KAF0649193.1"/>
    </source>
</evidence>
<evidence type="ECO:0000313" key="4">
    <source>
        <dbReference type="Proteomes" id="UP000194318"/>
    </source>
</evidence>
<feature type="compositionally biased region" description="Basic and acidic residues" evidence="1">
    <location>
        <begin position="7"/>
        <end position="30"/>
    </location>
</feature>
<dbReference type="AlphaFoldDB" id="A0A1Y2NXT5"/>
<reference evidence="3 4" key="2">
    <citation type="submission" date="2016-09" db="EMBL/GenBank/DDBJ databases">
        <title>Streptomyces fradiae DSM40063, a candidate organism with high potential of specific P450 cytochromes.</title>
        <authorList>
            <person name="Grumaz C."/>
            <person name="Vainshtein Y."/>
            <person name="Kirstahler P."/>
            <person name="Sohn K."/>
        </authorList>
    </citation>
    <scope>NUCLEOTIDE SEQUENCE [LARGE SCALE GENOMIC DNA]</scope>
    <source>
        <strain evidence="3 4">DSM 40063</strain>
    </source>
</reference>
<sequence>MALRKTIPQDELRDRLTPEQRQQHATDYHSSRGGWIRPKDKPVPGAQEKR</sequence>
<dbReference type="RefSeq" id="WP_158100778.1">
    <property type="nucleotide sequence ID" value="NZ_ASYR01000016.1"/>
</dbReference>
<evidence type="ECO:0000313" key="3">
    <source>
        <dbReference type="EMBL" id="OSY51819.1"/>
    </source>
</evidence>
<proteinExistence type="predicted"/>
<reference evidence="2 5" key="1">
    <citation type="submission" date="2013-05" db="EMBL/GenBank/DDBJ databases">
        <title>Genome Sequence of Streptomyces fradiae.</title>
        <authorList>
            <person name="Kirby R."/>
        </authorList>
    </citation>
    <scope>NUCLEOTIDE SEQUENCE [LARGE SCALE GENOMIC DNA]</scope>
    <source>
        <strain evidence="2 5">ATCC 10745</strain>
    </source>
</reference>
<keyword evidence="5" id="KW-1185">Reference proteome</keyword>
<organism evidence="3 4">
    <name type="scientific">Streptomyces fradiae ATCC 10745 = DSM 40063</name>
    <dbReference type="NCBI Taxonomy" id="1319510"/>
    <lineage>
        <taxon>Bacteria</taxon>
        <taxon>Bacillati</taxon>
        <taxon>Actinomycetota</taxon>
        <taxon>Actinomycetes</taxon>
        <taxon>Kitasatosporales</taxon>
        <taxon>Streptomycetaceae</taxon>
        <taxon>Streptomyces</taxon>
    </lineage>
</organism>
<dbReference type="EMBL" id="ASYR01000016">
    <property type="protein sequence ID" value="KAF0649193.1"/>
    <property type="molecule type" value="Genomic_DNA"/>
</dbReference>
<dbReference type="GeneID" id="91407046"/>
<name>A0A1Y2NXT5_STRFR</name>
<dbReference type="Proteomes" id="UP000731519">
    <property type="component" value="Unassembled WGS sequence"/>
</dbReference>
<evidence type="ECO:0000256" key="1">
    <source>
        <dbReference type="SAM" id="MobiDB-lite"/>
    </source>
</evidence>
<dbReference type="Proteomes" id="UP000194318">
    <property type="component" value="Unassembled WGS sequence"/>
</dbReference>
<protein>
    <submittedName>
        <fullName evidence="3">Uncharacterized protein</fullName>
    </submittedName>
</protein>
<accession>A0A1Y2NXT5</accession>
<dbReference type="EMBL" id="MIFZ01000217">
    <property type="protein sequence ID" value="OSY51819.1"/>
    <property type="molecule type" value="Genomic_DNA"/>
</dbReference>
<feature type="region of interest" description="Disordered" evidence="1">
    <location>
        <begin position="1"/>
        <end position="50"/>
    </location>
</feature>
<gene>
    <name evidence="3" type="ORF">BG846_02493</name>
    <name evidence="2" type="ORF">K701_13875</name>
</gene>
<evidence type="ECO:0000313" key="5">
    <source>
        <dbReference type="Proteomes" id="UP000731519"/>
    </source>
</evidence>
<feature type="compositionally biased region" description="Basic and acidic residues" evidence="1">
    <location>
        <begin position="37"/>
        <end position="50"/>
    </location>
</feature>